<dbReference type="InterPro" id="IPR056924">
    <property type="entry name" value="SH3_Tf2-1"/>
</dbReference>
<dbReference type="SUPFAM" id="SSF56672">
    <property type="entry name" value="DNA/RNA polymerases"/>
    <property type="match status" value="1"/>
</dbReference>
<dbReference type="Pfam" id="PF17917">
    <property type="entry name" value="RT_RNaseH"/>
    <property type="match status" value="1"/>
</dbReference>
<evidence type="ECO:0000256" key="5">
    <source>
        <dbReference type="ARBA" id="ARBA00022723"/>
    </source>
</evidence>
<dbReference type="InterPro" id="IPR000477">
    <property type="entry name" value="RT_dom"/>
</dbReference>
<dbReference type="InterPro" id="IPR041588">
    <property type="entry name" value="Integrase_H2C2"/>
</dbReference>
<gene>
    <name evidence="19" type="ORF">Tco_0874266</name>
</gene>
<name>A0ABQ5BL57_9ASTR</name>
<dbReference type="InterPro" id="IPR043502">
    <property type="entry name" value="DNA/RNA_pol_sf"/>
</dbReference>
<keyword evidence="20" id="KW-1185">Reference proteome</keyword>
<sequence>MSSTSTPLTQAAIHRMIKESFDAAIAAERARHANVGNNVRGSGPVRGQDATPTVHEWFEKTKSVFGISECAEGKKVKFADVTLQGPALTWWNAKVATMGLEIVNQMPWTKMKFNELALMCLRMVEPERVKVDAYIRGLTDNIKGEVTSSKPANLNEDVGMAYKLMEQKSQARDERILEGKKRKWESFQSGNSSGKDNHRENSRQTLQNNQKQGNAQAMVIAPTDGKVSSGSLPLCERCFTCHVGLCTIKCHTCGKIGHKARKVKQEEVGEVCGQAYAIKDAESKGPNVVTGTFLLNNRYAFVLFDSGSNRSFVDTRFSSMLNIDPVKIRASYEVELANGRILGTFDVIIGMDWLVKHDAIIFCGKKVVRIPYRNKMLIVESDKVPGDAPIARAPYRLSSSKIRELSVQLQELLKKGFIRSSSSPWGALVLFMKKKDGSFRMCIDYRELNKLTVKNCYPLPRLDHLFDQLQGLSVYSKIDLRSGYHQLRIQEEDIPITAFRTRYGHFKFQVMPFGLTNAPSVFMELMNLICNSYFDKFIFMFIDDILVYSKDDEEHGKHLKIDLELLKKDGVHVDHTKIEAIKSWAAPTTPTKVRQFLRLAGYYRRFIEGFSLIFKPLTKLTQKDKKYEWGKEEEEAFQTLKRKLCSALILALPEGTENFVMYCDASLKGYEAVLMQREKVIALWRHYLYGMKCVVFTDHKSLQYILNQKELNLRQQRWIKLLSDYDYEIQYHPGKANVMANSLSQKERNKPLRVRTLMMTIHNDLPKFCGLRELVMRESHKYKYSIHPGSDKMYQDLKSLYWWPNMKADITTYVIWKWERITIDFVSGLARTPSGYDTIWVIVDRLTKSAHFLSMKKTYSMEKLMRLYLKEIVCRHDVPISIISDRDSHFTSRFWRSLQEALGTNFDMSTAYHPQTDKFSYNNSYQASIKAAPYEALYGRKCRSPVCWSEVGDSQLTGPELIRDTTKKIIQNKNRLLATRSSQKSYADRRTKPLEFKVGDMVLLKVSSWKGTVHFGKRKKLSPRYIGSFKILARVGPVAYTLELPEDLKGIHNTFHVSNLKKCLAEGDIVVPMDEIQLDDKLHMIEEPVEVVDREVARDEAVTIHFIYIAINFPITVQDVKLFALVDLIDLGLLLKLWIPIRVLRKICLGENVVKISSDKVEGSGDWDSPEYQDTANSGGKKETKAMVFQKMDTKEVSDRFVAPLKLCLEHEVKRGNKIVKKELIVALRGEIYFMKFIINPEEDDVEPGILKKKKKSMDDWDQLLDFNLDDIPLLGGEELPPFVCKIGKSNRNKKRAMENLNLFYQDIGTSSSTRRHLTKEEAAKEALALRISQKFALLEEVRSVLETMAYHDKYKKVLDEIWKDKVELDGMIVKEEEEAIKKVKGEALKEKDDPGAFIFPIRLEGQVRFTTLIAKFLILDIPIDRDAPIVVGRGFLRTIGGIVNTSKRLFSTFDGFCHQTFRAARFNVLRNGQGDSDDEEEYEKKRNKFGAPYMVRNLHHI</sequence>
<dbReference type="Pfam" id="PF08284">
    <property type="entry name" value="RVP_2"/>
    <property type="match status" value="1"/>
</dbReference>
<evidence type="ECO:0000256" key="4">
    <source>
        <dbReference type="ARBA" id="ARBA00022722"/>
    </source>
</evidence>
<dbReference type="CDD" id="cd00303">
    <property type="entry name" value="retropepsin_like"/>
    <property type="match status" value="1"/>
</dbReference>
<evidence type="ECO:0000256" key="6">
    <source>
        <dbReference type="ARBA" id="ARBA00022750"/>
    </source>
</evidence>
<dbReference type="Pfam" id="PF17921">
    <property type="entry name" value="Integrase_H2C2"/>
    <property type="match status" value="1"/>
</dbReference>
<dbReference type="InterPro" id="IPR041577">
    <property type="entry name" value="RT_RNaseH_2"/>
</dbReference>
<dbReference type="Gene3D" id="1.10.340.70">
    <property type="match status" value="1"/>
</dbReference>
<keyword evidence="15" id="KW-0511">Multifunctional enzyme</keyword>
<keyword evidence="13" id="KW-0238">DNA-binding</keyword>
<comment type="caution">
    <text evidence="19">The sequence shown here is derived from an EMBL/GenBank/DDBJ whole genome shotgun (WGS) entry which is preliminary data.</text>
</comment>
<dbReference type="InterPro" id="IPR041373">
    <property type="entry name" value="RT_RNaseH"/>
</dbReference>
<dbReference type="Gene3D" id="3.30.420.10">
    <property type="entry name" value="Ribonuclease H-like superfamily/Ribonuclease H"/>
    <property type="match status" value="1"/>
</dbReference>
<evidence type="ECO:0000256" key="13">
    <source>
        <dbReference type="ARBA" id="ARBA00023125"/>
    </source>
</evidence>
<keyword evidence="10" id="KW-0229">DNA integration</keyword>
<dbReference type="EMBL" id="BQNB010013405">
    <property type="protein sequence ID" value="GJT15560.1"/>
    <property type="molecule type" value="Genomic_DNA"/>
</dbReference>
<keyword evidence="8" id="KW-0378">Hydrolase</keyword>
<evidence type="ECO:0000256" key="10">
    <source>
        <dbReference type="ARBA" id="ARBA00022908"/>
    </source>
</evidence>
<dbReference type="CDD" id="cd01647">
    <property type="entry name" value="RT_LTR"/>
    <property type="match status" value="1"/>
</dbReference>
<evidence type="ECO:0000256" key="15">
    <source>
        <dbReference type="ARBA" id="ARBA00023268"/>
    </source>
</evidence>
<keyword evidence="9" id="KW-0460">Magnesium</keyword>
<dbReference type="Pfam" id="PF24626">
    <property type="entry name" value="SH3_Tf2-1"/>
    <property type="match status" value="1"/>
</dbReference>
<dbReference type="Pfam" id="PF00078">
    <property type="entry name" value="RVT_1"/>
    <property type="match status" value="1"/>
</dbReference>
<dbReference type="PROSITE" id="PS50878">
    <property type="entry name" value="RT_POL"/>
    <property type="match status" value="1"/>
</dbReference>
<evidence type="ECO:0000256" key="14">
    <source>
        <dbReference type="ARBA" id="ARBA00023172"/>
    </source>
</evidence>
<dbReference type="Pfam" id="PF17919">
    <property type="entry name" value="RT_RNaseH_2"/>
    <property type="match status" value="1"/>
</dbReference>
<dbReference type="GO" id="GO:0003964">
    <property type="term" value="F:RNA-directed DNA polymerase activity"/>
    <property type="evidence" value="ECO:0007669"/>
    <property type="project" value="UniProtKB-KW"/>
</dbReference>
<dbReference type="PANTHER" id="PTHR37984">
    <property type="entry name" value="PROTEIN CBG26694"/>
    <property type="match status" value="1"/>
</dbReference>
<dbReference type="PROSITE" id="PS50994">
    <property type="entry name" value="INTEGRASE"/>
    <property type="match status" value="1"/>
</dbReference>
<feature type="domain" description="Reverse transcriptase" evidence="17">
    <location>
        <begin position="413"/>
        <end position="604"/>
    </location>
</feature>
<keyword evidence="11 19" id="KW-0695">RNA-directed DNA polymerase</keyword>
<evidence type="ECO:0000313" key="19">
    <source>
        <dbReference type="EMBL" id="GJT15560.1"/>
    </source>
</evidence>
<evidence type="ECO:0000256" key="3">
    <source>
        <dbReference type="ARBA" id="ARBA00022695"/>
    </source>
</evidence>
<feature type="domain" description="Integrase catalytic" evidence="18">
    <location>
        <begin position="813"/>
        <end position="917"/>
    </location>
</feature>
<keyword evidence="5" id="KW-0479">Metal-binding</keyword>
<evidence type="ECO:0000256" key="16">
    <source>
        <dbReference type="SAM" id="MobiDB-lite"/>
    </source>
</evidence>
<feature type="compositionally biased region" description="Polar residues" evidence="16">
    <location>
        <begin position="203"/>
        <end position="214"/>
    </location>
</feature>
<keyword evidence="14" id="KW-0233">DNA recombination</keyword>
<keyword evidence="4" id="KW-0540">Nuclease</keyword>
<reference evidence="19" key="1">
    <citation type="journal article" date="2022" name="Int. J. Mol. Sci.">
        <title>Draft Genome of Tanacetum Coccineum: Genomic Comparison of Closely Related Tanacetum-Family Plants.</title>
        <authorList>
            <person name="Yamashiro T."/>
            <person name="Shiraishi A."/>
            <person name="Nakayama K."/>
            <person name="Satake H."/>
        </authorList>
    </citation>
    <scope>NUCLEOTIDE SEQUENCE</scope>
</reference>
<keyword evidence="1" id="KW-0645">Protease</keyword>
<protein>
    <submittedName>
        <fullName evidence="19">Reverse transcriptase domain-containing protein</fullName>
    </submittedName>
</protein>
<dbReference type="CDD" id="cd09274">
    <property type="entry name" value="RNase_HI_RT_Ty3"/>
    <property type="match status" value="1"/>
</dbReference>
<evidence type="ECO:0000313" key="20">
    <source>
        <dbReference type="Proteomes" id="UP001151760"/>
    </source>
</evidence>
<reference evidence="19" key="2">
    <citation type="submission" date="2022-01" db="EMBL/GenBank/DDBJ databases">
        <authorList>
            <person name="Yamashiro T."/>
            <person name="Shiraishi A."/>
            <person name="Satake H."/>
            <person name="Nakayama K."/>
        </authorList>
    </citation>
    <scope>NUCLEOTIDE SEQUENCE</scope>
</reference>
<evidence type="ECO:0000259" key="17">
    <source>
        <dbReference type="PROSITE" id="PS50878"/>
    </source>
</evidence>
<evidence type="ECO:0000256" key="11">
    <source>
        <dbReference type="ARBA" id="ARBA00022918"/>
    </source>
</evidence>
<keyword evidence="6" id="KW-0064">Aspartyl protease</keyword>
<evidence type="ECO:0000256" key="2">
    <source>
        <dbReference type="ARBA" id="ARBA00022679"/>
    </source>
</evidence>
<keyword evidence="2" id="KW-0808">Transferase</keyword>
<evidence type="ECO:0000256" key="9">
    <source>
        <dbReference type="ARBA" id="ARBA00022842"/>
    </source>
</evidence>
<dbReference type="InterPro" id="IPR001584">
    <property type="entry name" value="Integrase_cat-core"/>
</dbReference>
<dbReference type="InterPro" id="IPR043128">
    <property type="entry name" value="Rev_trsase/Diguanyl_cyclase"/>
</dbReference>
<dbReference type="InterPro" id="IPR050951">
    <property type="entry name" value="Retrovirus_Pol_polyprotein"/>
</dbReference>
<dbReference type="InterPro" id="IPR012337">
    <property type="entry name" value="RNaseH-like_sf"/>
</dbReference>
<keyword evidence="7" id="KW-0255">Endonuclease</keyword>
<evidence type="ECO:0000259" key="18">
    <source>
        <dbReference type="PROSITE" id="PS50994"/>
    </source>
</evidence>
<evidence type="ECO:0000256" key="1">
    <source>
        <dbReference type="ARBA" id="ARBA00022670"/>
    </source>
</evidence>
<evidence type="ECO:0000256" key="12">
    <source>
        <dbReference type="ARBA" id="ARBA00022932"/>
    </source>
</evidence>
<accession>A0ABQ5BL57</accession>
<feature type="region of interest" description="Disordered" evidence="16">
    <location>
        <begin position="180"/>
        <end position="214"/>
    </location>
</feature>
<keyword evidence="3" id="KW-0548">Nucleotidyltransferase</keyword>
<dbReference type="Gene3D" id="3.30.70.270">
    <property type="match status" value="2"/>
</dbReference>
<dbReference type="PANTHER" id="PTHR37984:SF5">
    <property type="entry name" value="PROTEIN NYNRIN-LIKE"/>
    <property type="match status" value="1"/>
</dbReference>
<dbReference type="Proteomes" id="UP001151760">
    <property type="component" value="Unassembled WGS sequence"/>
</dbReference>
<proteinExistence type="predicted"/>
<keyword evidence="12" id="KW-0239">DNA-directed DNA polymerase</keyword>
<evidence type="ECO:0000256" key="7">
    <source>
        <dbReference type="ARBA" id="ARBA00022759"/>
    </source>
</evidence>
<dbReference type="InterPro" id="IPR036397">
    <property type="entry name" value="RNaseH_sf"/>
</dbReference>
<evidence type="ECO:0000256" key="8">
    <source>
        <dbReference type="ARBA" id="ARBA00022801"/>
    </source>
</evidence>
<dbReference type="Gene3D" id="3.10.10.10">
    <property type="entry name" value="HIV Type 1 Reverse Transcriptase, subunit A, domain 1"/>
    <property type="match status" value="1"/>
</dbReference>
<organism evidence="19 20">
    <name type="scientific">Tanacetum coccineum</name>
    <dbReference type="NCBI Taxonomy" id="301880"/>
    <lineage>
        <taxon>Eukaryota</taxon>
        <taxon>Viridiplantae</taxon>
        <taxon>Streptophyta</taxon>
        <taxon>Embryophyta</taxon>
        <taxon>Tracheophyta</taxon>
        <taxon>Spermatophyta</taxon>
        <taxon>Magnoliopsida</taxon>
        <taxon>eudicotyledons</taxon>
        <taxon>Gunneridae</taxon>
        <taxon>Pentapetalae</taxon>
        <taxon>asterids</taxon>
        <taxon>campanulids</taxon>
        <taxon>Asterales</taxon>
        <taxon>Asteraceae</taxon>
        <taxon>Asteroideae</taxon>
        <taxon>Anthemideae</taxon>
        <taxon>Anthemidinae</taxon>
        <taxon>Tanacetum</taxon>
    </lineage>
</organism>
<dbReference type="SUPFAM" id="SSF53098">
    <property type="entry name" value="Ribonuclease H-like"/>
    <property type="match status" value="1"/>
</dbReference>